<feature type="region of interest" description="Disordered" evidence="1">
    <location>
        <begin position="129"/>
        <end position="181"/>
    </location>
</feature>
<dbReference type="EMBL" id="JAINUF010000021">
    <property type="protein sequence ID" value="KAJ8334446.1"/>
    <property type="molecule type" value="Genomic_DNA"/>
</dbReference>
<reference evidence="2" key="1">
    <citation type="journal article" date="2023" name="Science">
        <title>Genome structures resolve the early diversification of teleost fishes.</title>
        <authorList>
            <person name="Parey E."/>
            <person name="Louis A."/>
            <person name="Montfort J."/>
            <person name="Bouchez O."/>
            <person name="Roques C."/>
            <person name="Iampietro C."/>
            <person name="Lluch J."/>
            <person name="Castinel A."/>
            <person name="Donnadieu C."/>
            <person name="Desvignes T."/>
            <person name="Floi Bucao C."/>
            <person name="Jouanno E."/>
            <person name="Wen M."/>
            <person name="Mejri S."/>
            <person name="Dirks R."/>
            <person name="Jansen H."/>
            <person name="Henkel C."/>
            <person name="Chen W.J."/>
            <person name="Zahm M."/>
            <person name="Cabau C."/>
            <person name="Klopp C."/>
            <person name="Thompson A.W."/>
            <person name="Robinson-Rechavi M."/>
            <person name="Braasch I."/>
            <person name="Lecointre G."/>
            <person name="Bobe J."/>
            <person name="Postlethwait J.H."/>
            <person name="Berthelot C."/>
            <person name="Roest Crollius H."/>
            <person name="Guiguen Y."/>
        </authorList>
    </citation>
    <scope>NUCLEOTIDE SEQUENCE</scope>
    <source>
        <strain evidence="2">WJC10195</strain>
    </source>
</reference>
<gene>
    <name evidence="2" type="ORF">SKAU_G00400850</name>
</gene>
<evidence type="ECO:0000313" key="3">
    <source>
        <dbReference type="Proteomes" id="UP001152622"/>
    </source>
</evidence>
<dbReference type="Proteomes" id="UP001152622">
    <property type="component" value="Chromosome 21"/>
</dbReference>
<comment type="caution">
    <text evidence="2">The sequence shown here is derived from an EMBL/GenBank/DDBJ whole genome shotgun (WGS) entry which is preliminary data.</text>
</comment>
<sequence>MLSLGPEHQRGPELWRVPEHYGHLNAGGHRQACCIDQKLLPTSRGGGVEEWGTDGSNQRCLINTIQRSTQGGWETSCEELSVQANGQEQLPPRSGEAINWERNLILATRDVRVCAYRWETGLVAGPCRGRDGNRDSAVTHGSGQDTGRRAGEAMGGEPDPLGCSEPGPLEQASGVGRSQWAASSLEKGPFHLKGQREGHIVTGMRRERTALEPPGEGRCGSAFPEQSGRTGTFLGMLGKVYRWLQPSSLQRCSRFSPPRHPALSPLSRLVKCRPSGWPPKHRSVGNHASLD</sequence>
<evidence type="ECO:0000313" key="2">
    <source>
        <dbReference type="EMBL" id="KAJ8334446.1"/>
    </source>
</evidence>
<proteinExistence type="predicted"/>
<name>A0A9Q1E926_SYNKA</name>
<evidence type="ECO:0000256" key="1">
    <source>
        <dbReference type="SAM" id="MobiDB-lite"/>
    </source>
</evidence>
<organism evidence="2 3">
    <name type="scientific">Synaphobranchus kaupii</name>
    <name type="common">Kaup's arrowtooth eel</name>
    <dbReference type="NCBI Taxonomy" id="118154"/>
    <lineage>
        <taxon>Eukaryota</taxon>
        <taxon>Metazoa</taxon>
        <taxon>Chordata</taxon>
        <taxon>Craniata</taxon>
        <taxon>Vertebrata</taxon>
        <taxon>Euteleostomi</taxon>
        <taxon>Actinopterygii</taxon>
        <taxon>Neopterygii</taxon>
        <taxon>Teleostei</taxon>
        <taxon>Anguilliformes</taxon>
        <taxon>Synaphobranchidae</taxon>
        <taxon>Synaphobranchus</taxon>
    </lineage>
</organism>
<dbReference type="AlphaFoldDB" id="A0A9Q1E926"/>
<keyword evidence="3" id="KW-1185">Reference proteome</keyword>
<protein>
    <submittedName>
        <fullName evidence="2">Uncharacterized protein</fullName>
    </submittedName>
</protein>
<accession>A0A9Q1E926</accession>